<proteinExistence type="predicted"/>
<reference evidence="2 3" key="1">
    <citation type="submission" date="2021-02" db="EMBL/GenBank/DDBJ databases">
        <title>Genome assembly of Pseudopithomyces chartarum.</title>
        <authorList>
            <person name="Jauregui R."/>
            <person name="Singh J."/>
            <person name="Voisey C."/>
        </authorList>
    </citation>
    <scope>NUCLEOTIDE SEQUENCE [LARGE SCALE GENOMIC DNA]</scope>
    <source>
        <strain evidence="2 3">AGR01</strain>
    </source>
</reference>
<feature type="compositionally biased region" description="Polar residues" evidence="1">
    <location>
        <begin position="378"/>
        <end position="402"/>
    </location>
</feature>
<accession>A0AAN6RDJ6</accession>
<feature type="region of interest" description="Disordered" evidence="1">
    <location>
        <begin position="225"/>
        <end position="312"/>
    </location>
</feature>
<evidence type="ECO:0000313" key="3">
    <source>
        <dbReference type="Proteomes" id="UP001280581"/>
    </source>
</evidence>
<feature type="region of interest" description="Disordered" evidence="1">
    <location>
        <begin position="153"/>
        <end position="172"/>
    </location>
</feature>
<evidence type="ECO:0000256" key="1">
    <source>
        <dbReference type="SAM" id="MobiDB-lite"/>
    </source>
</evidence>
<feature type="compositionally biased region" description="Polar residues" evidence="1">
    <location>
        <begin position="57"/>
        <end position="68"/>
    </location>
</feature>
<sequence>MLGRSKSFRMLRGGLKETHQRGEDITPQSTLSPAGIDRLKAATPATRRENRVETSESEMQQRPRTSSGPGDRSTLFHKKVIPVQHLDDPRFNASYTSLIKSTTTLNSAQLPEGEGVIGIALGSPTMPPQHYNVPHSTDFVTQKQGTVTEITSNNQSSEASRLVNGTQTEAPKPKLSRWKSIFKKTAPAPKPNKDTFYQLAKAANSARVVNQQAIESVDFQSFTFEDDASTKPSPTATFKSDIRPSRSKKGQVEPADTRPRALTVGSTPAGKAKSPMSKFALSPRPQRPAQDSPQPPSVKVSGTSHDTSLRKTVEKPLLDVDIPQVQLERYSVMFSGLLEPQNNNSSSSLLYRRQGNTDKVTPLSGLSTKNEGTHRRATSPSLRSKSPSGQLSLFPSANTSRAPSPHIITNRPRPLQRSKTAPAASPSQPTFPSQPAKPDVVVQETDYPDTPSLSQASSPASTSDRSFDSNIEDITIVATPVATPVVAAKPWRPQVQDEEPVWEIIQRQPTTVTKASALRSHPTSATSPSFEEPVFKTATVARSPALNRAKSHTVLKTSSQRLGLPRLETDSHATVGVARSVSVSRATRSPDSLSTPGSAKSPGEKGLNPGRFVDAGALTPMLVELKNRRSHRVTLVDA</sequence>
<feature type="compositionally biased region" description="Low complexity" evidence="1">
    <location>
        <begin position="450"/>
        <end position="464"/>
    </location>
</feature>
<dbReference type="EMBL" id="WVTA01000011">
    <property type="protein sequence ID" value="KAK3203194.1"/>
    <property type="molecule type" value="Genomic_DNA"/>
</dbReference>
<feature type="compositionally biased region" description="Low complexity" evidence="1">
    <location>
        <begin position="578"/>
        <end position="589"/>
    </location>
</feature>
<feature type="compositionally biased region" description="Polar residues" evidence="1">
    <location>
        <begin position="153"/>
        <end position="169"/>
    </location>
</feature>
<evidence type="ECO:0000313" key="2">
    <source>
        <dbReference type="EMBL" id="KAK3203194.1"/>
    </source>
</evidence>
<keyword evidence="3" id="KW-1185">Reference proteome</keyword>
<dbReference type="Proteomes" id="UP001280581">
    <property type="component" value="Unassembled WGS sequence"/>
</dbReference>
<feature type="region of interest" description="Disordered" evidence="1">
    <location>
        <begin position="578"/>
        <end position="613"/>
    </location>
</feature>
<organism evidence="2 3">
    <name type="scientific">Pseudopithomyces chartarum</name>
    <dbReference type="NCBI Taxonomy" id="1892770"/>
    <lineage>
        <taxon>Eukaryota</taxon>
        <taxon>Fungi</taxon>
        <taxon>Dikarya</taxon>
        <taxon>Ascomycota</taxon>
        <taxon>Pezizomycotina</taxon>
        <taxon>Dothideomycetes</taxon>
        <taxon>Pleosporomycetidae</taxon>
        <taxon>Pleosporales</taxon>
        <taxon>Massarineae</taxon>
        <taxon>Didymosphaeriaceae</taxon>
        <taxon>Pseudopithomyces</taxon>
    </lineage>
</organism>
<feature type="region of interest" description="Disordered" evidence="1">
    <location>
        <begin position="1"/>
        <end position="76"/>
    </location>
</feature>
<gene>
    <name evidence="2" type="ORF">GRF29_112g501094</name>
</gene>
<dbReference type="AlphaFoldDB" id="A0AAN6RDJ6"/>
<protein>
    <submittedName>
        <fullName evidence="2">Uncharacterized protein</fullName>
    </submittedName>
</protein>
<name>A0AAN6RDJ6_9PLEO</name>
<feature type="region of interest" description="Disordered" evidence="1">
    <location>
        <begin position="338"/>
        <end position="467"/>
    </location>
</feature>
<feature type="compositionally biased region" description="Basic and acidic residues" evidence="1">
    <location>
        <begin position="14"/>
        <end position="24"/>
    </location>
</feature>
<comment type="caution">
    <text evidence="2">The sequence shown here is derived from an EMBL/GenBank/DDBJ whole genome shotgun (WGS) entry which is preliminary data.</text>
</comment>